<gene>
    <name evidence="1" type="ORF">JYK14_04415</name>
</gene>
<sequence length="85" mass="9318">MNLEHFAFGEGLGAEPAPSGPQPDVLNYAWRDYGNRVGGWRLIELMDQLSLPATVLLNSAMYAHAPQLVAAHRAQGYDPSRLRGN</sequence>
<dbReference type="InterPro" id="IPR011330">
    <property type="entry name" value="Glyco_hydro/deAcase_b/a-brl"/>
</dbReference>
<dbReference type="Gene3D" id="3.20.20.370">
    <property type="entry name" value="Glycoside hydrolase/deacetylase"/>
    <property type="match status" value="1"/>
</dbReference>
<organism evidence="1 2">
    <name type="scientific">Siccirubricoccus soli</name>
    <dbReference type="NCBI Taxonomy" id="2899147"/>
    <lineage>
        <taxon>Bacteria</taxon>
        <taxon>Pseudomonadati</taxon>
        <taxon>Pseudomonadota</taxon>
        <taxon>Alphaproteobacteria</taxon>
        <taxon>Acetobacterales</taxon>
        <taxon>Roseomonadaceae</taxon>
        <taxon>Siccirubricoccus</taxon>
    </lineage>
</organism>
<reference evidence="1 2" key="1">
    <citation type="submission" date="2021-12" db="EMBL/GenBank/DDBJ databases">
        <title>Siccirubricoccus leaddurans sp. nov., a high concentration Zn2+ tolerance bacterium.</title>
        <authorList>
            <person name="Cao Y."/>
        </authorList>
    </citation>
    <scope>NUCLEOTIDE SEQUENCE [LARGE SCALE GENOMIC DNA]</scope>
    <source>
        <strain evidence="1 2">KC 17139</strain>
    </source>
</reference>
<evidence type="ECO:0000313" key="2">
    <source>
        <dbReference type="Proteomes" id="UP001523392"/>
    </source>
</evidence>
<dbReference type="SUPFAM" id="SSF88713">
    <property type="entry name" value="Glycoside hydrolase/deacetylase"/>
    <property type="match status" value="1"/>
</dbReference>
<comment type="caution">
    <text evidence="1">The sequence shown here is derived from an EMBL/GenBank/DDBJ whole genome shotgun (WGS) entry which is preliminary data.</text>
</comment>
<dbReference type="RefSeq" id="WP_252952020.1">
    <property type="nucleotide sequence ID" value="NZ_JAFIRR010000025.1"/>
</dbReference>
<evidence type="ECO:0000313" key="1">
    <source>
        <dbReference type="EMBL" id="MCO6415421.1"/>
    </source>
</evidence>
<accession>A0ABT1D0H1</accession>
<dbReference type="Proteomes" id="UP001523392">
    <property type="component" value="Unassembled WGS sequence"/>
</dbReference>
<evidence type="ECO:0008006" key="3">
    <source>
        <dbReference type="Google" id="ProtNLM"/>
    </source>
</evidence>
<dbReference type="EMBL" id="JAFIRR010000025">
    <property type="protein sequence ID" value="MCO6415421.1"/>
    <property type="molecule type" value="Genomic_DNA"/>
</dbReference>
<proteinExistence type="predicted"/>
<name>A0ABT1D0H1_9PROT</name>
<keyword evidence="2" id="KW-1185">Reference proteome</keyword>
<protein>
    <recommendedName>
        <fullName evidence="3">Polysaccharide deacetylase</fullName>
    </recommendedName>
</protein>